<sequence>MKKSILSFLMSLIIISGFSQKDFSAKINQLLKHAETDFKAITGSKTSQEDKYNIFQSSLKLGVGSEIIGKNTETGEAAYILEVDYKNAVELETSLTNFCNKHAKDYDIFSDGDDDGYYITEIYKKGTSLLMMTFSVEPDNKRNTDVFQLVIFGKTIFIKEK</sequence>
<gene>
    <name evidence="2" type="ORF">O3P16_02270</name>
</gene>
<feature type="chain" id="PRO_5046278772" description="DUF4252 domain-containing protein" evidence="1">
    <location>
        <begin position="22"/>
        <end position="161"/>
    </location>
</feature>
<proteinExistence type="predicted"/>
<dbReference type="RefSeq" id="WP_407029946.1">
    <property type="nucleotide sequence ID" value="NZ_JAQGEF010000002.1"/>
</dbReference>
<keyword evidence="3" id="KW-1185">Reference proteome</keyword>
<reference evidence="2 3" key="1">
    <citation type="submission" date="2022-12" db="EMBL/GenBank/DDBJ databases">
        <title>Chitinophagaceae gen. sp. nov., a new member of the family Chitinophagaceae, isolated from soil in a chemical factory.</title>
        <authorList>
            <person name="Ke Z."/>
        </authorList>
    </citation>
    <scope>NUCLEOTIDE SEQUENCE [LARGE SCALE GENOMIC DNA]</scope>
    <source>
        <strain evidence="2 3">LY-5</strain>
    </source>
</reference>
<organism evidence="2 3">
    <name type="scientific">Polluticaenibacter yanchengensis</name>
    <dbReference type="NCBI Taxonomy" id="3014562"/>
    <lineage>
        <taxon>Bacteria</taxon>
        <taxon>Pseudomonadati</taxon>
        <taxon>Bacteroidota</taxon>
        <taxon>Chitinophagia</taxon>
        <taxon>Chitinophagales</taxon>
        <taxon>Chitinophagaceae</taxon>
        <taxon>Polluticaenibacter</taxon>
    </lineage>
</organism>
<dbReference type="Proteomes" id="UP001210231">
    <property type="component" value="Unassembled WGS sequence"/>
</dbReference>
<evidence type="ECO:0000313" key="3">
    <source>
        <dbReference type="Proteomes" id="UP001210231"/>
    </source>
</evidence>
<keyword evidence="1" id="KW-0732">Signal</keyword>
<evidence type="ECO:0000256" key="1">
    <source>
        <dbReference type="SAM" id="SignalP"/>
    </source>
</evidence>
<protein>
    <recommendedName>
        <fullName evidence="4">DUF4252 domain-containing protein</fullName>
    </recommendedName>
</protein>
<evidence type="ECO:0008006" key="4">
    <source>
        <dbReference type="Google" id="ProtNLM"/>
    </source>
</evidence>
<comment type="caution">
    <text evidence="2">The sequence shown here is derived from an EMBL/GenBank/DDBJ whole genome shotgun (WGS) entry which is preliminary data.</text>
</comment>
<evidence type="ECO:0000313" key="2">
    <source>
        <dbReference type="EMBL" id="MDA3613617.1"/>
    </source>
</evidence>
<feature type="signal peptide" evidence="1">
    <location>
        <begin position="1"/>
        <end position="21"/>
    </location>
</feature>
<name>A0ABT4UH03_9BACT</name>
<dbReference type="EMBL" id="JAQGEF010000002">
    <property type="protein sequence ID" value="MDA3613617.1"/>
    <property type="molecule type" value="Genomic_DNA"/>
</dbReference>
<accession>A0ABT4UH03</accession>